<comment type="pathway">
    <text evidence="2">Cofactor metabolism; pyridoxal 5'-phosphate salvage; pyridoxine 5'-phosphate from pyridoxine: step 1/1.</text>
</comment>
<comment type="pathway">
    <text evidence="1">Cofactor metabolism; pyridoxal 5'-phosphate salvage; pyridoxamine 5'-phosphate from pyridoxamine: step 1/1.</text>
</comment>
<evidence type="ECO:0000256" key="10">
    <source>
        <dbReference type="ARBA" id="ARBA00022840"/>
    </source>
</evidence>
<dbReference type="GO" id="GO:0005524">
    <property type="term" value="F:ATP binding"/>
    <property type="evidence" value="ECO:0007669"/>
    <property type="project" value="UniProtKB-KW"/>
</dbReference>
<evidence type="ECO:0000256" key="14">
    <source>
        <dbReference type="ARBA" id="ARBA00047377"/>
    </source>
</evidence>
<evidence type="ECO:0000256" key="4">
    <source>
        <dbReference type="ARBA" id="ARBA00008805"/>
    </source>
</evidence>
<dbReference type="PANTHER" id="PTHR10534:SF2">
    <property type="entry name" value="PYRIDOXAL KINASE"/>
    <property type="match status" value="1"/>
</dbReference>
<dbReference type="EMBL" id="JAEMGP010000027">
    <property type="protein sequence ID" value="KAG5194120.1"/>
    <property type="molecule type" value="Genomic_DNA"/>
</dbReference>
<evidence type="ECO:0000256" key="1">
    <source>
        <dbReference type="ARBA" id="ARBA00004750"/>
    </source>
</evidence>
<dbReference type="AlphaFoldDB" id="A0A835ZPH6"/>
<keyword evidence="7" id="KW-0808">Transferase</keyword>
<reference evidence="17 18" key="1">
    <citation type="submission" date="2020-12" db="EMBL/GenBank/DDBJ databases">
        <title>De novo assembly of Tibetan sheep genome.</title>
        <authorList>
            <person name="Li X."/>
        </authorList>
    </citation>
    <scope>NUCLEOTIDE SEQUENCE [LARGE SCALE GENOMIC DNA]</scope>
    <source>
        <tissue evidence="17">Heart</tissue>
    </source>
</reference>
<dbReference type="GO" id="GO:0008478">
    <property type="term" value="F:pyridoxal kinase activity"/>
    <property type="evidence" value="ECO:0007669"/>
    <property type="project" value="UniProtKB-EC"/>
</dbReference>
<comment type="pathway">
    <text evidence="3">Cofactor metabolism; pyridoxal 5'-phosphate salvage; pyridoxal 5'-phosphate from pyridoxal: step 1/1.</text>
</comment>
<dbReference type="InterPro" id="IPR004625">
    <property type="entry name" value="PyrdxlKinase"/>
</dbReference>
<dbReference type="PANTHER" id="PTHR10534">
    <property type="entry name" value="PYRIDOXAL KINASE"/>
    <property type="match status" value="1"/>
</dbReference>
<comment type="function">
    <text evidence="12">Catalyzes the phosphorylation of the dietary vitamin B6 vitamers pyridoxal (PL), pyridoxine (PN) and pyridoxamine (PM) to form pyridoxal 5'-phosphate (PLP), pyridoxine 5'-phosphate (PNP) and pyridoxamine 5'-phosphate (PMP), respectively. PLP is the active form of vitamin B6, and acts as a cofactor for over 140 different enzymatic reactions.</text>
</comment>
<protein>
    <recommendedName>
        <fullName evidence="6">Pyridoxal kinase</fullName>
        <ecNumber evidence="5">2.7.1.35</ecNumber>
    </recommendedName>
    <alternativeName>
        <fullName evidence="11">Pyridoxine kinase</fullName>
    </alternativeName>
</protein>
<evidence type="ECO:0000256" key="6">
    <source>
        <dbReference type="ARBA" id="ARBA00018134"/>
    </source>
</evidence>
<dbReference type="GO" id="GO:0009443">
    <property type="term" value="P:pyridoxal 5'-phosphate salvage"/>
    <property type="evidence" value="ECO:0007669"/>
    <property type="project" value="InterPro"/>
</dbReference>
<keyword evidence="8" id="KW-0547">Nucleotide-binding</keyword>
<evidence type="ECO:0000256" key="15">
    <source>
        <dbReference type="ARBA" id="ARBA00048524"/>
    </source>
</evidence>
<gene>
    <name evidence="17" type="ORF">JEQ12_020481</name>
</gene>
<evidence type="ECO:0000256" key="7">
    <source>
        <dbReference type="ARBA" id="ARBA00022679"/>
    </source>
</evidence>
<evidence type="ECO:0000256" key="9">
    <source>
        <dbReference type="ARBA" id="ARBA00022777"/>
    </source>
</evidence>
<evidence type="ECO:0000259" key="16">
    <source>
        <dbReference type="Pfam" id="PF08543"/>
    </source>
</evidence>
<comment type="catalytic activity">
    <reaction evidence="15">
        <text>pyridoxine + ATP = pyridoxine 5'-phosphate + ADP + H(+)</text>
        <dbReference type="Rhea" id="RHEA:25108"/>
        <dbReference type="ChEBI" id="CHEBI:15378"/>
        <dbReference type="ChEBI" id="CHEBI:16709"/>
        <dbReference type="ChEBI" id="CHEBI:30616"/>
        <dbReference type="ChEBI" id="CHEBI:58589"/>
        <dbReference type="ChEBI" id="CHEBI:456216"/>
        <dbReference type="EC" id="2.7.1.35"/>
    </reaction>
    <physiologicalReaction direction="left-to-right" evidence="15">
        <dbReference type="Rhea" id="RHEA:25109"/>
    </physiologicalReaction>
</comment>
<dbReference type="EC" id="2.7.1.35" evidence="5"/>
<evidence type="ECO:0000256" key="2">
    <source>
        <dbReference type="ARBA" id="ARBA00004835"/>
    </source>
</evidence>
<proteinExistence type="inferred from homology"/>
<dbReference type="InterPro" id="IPR029056">
    <property type="entry name" value="Ribokinase-like"/>
</dbReference>
<comment type="catalytic activity">
    <reaction evidence="13">
        <text>pyridoxamine + ATP = pyridoxamine 5'-phosphate + ADP + H(+)</text>
        <dbReference type="Rhea" id="RHEA:25104"/>
        <dbReference type="ChEBI" id="CHEBI:15378"/>
        <dbReference type="ChEBI" id="CHEBI:30616"/>
        <dbReference type="ChEBI" id="CHEBI:57761"/>
        <dbReference type="ChEBI" id="CHEBI:58451"/>
        <dbReference type="ChEBI" id="CHEBI:456216"/>
        <dbReference type="EC" id="2.7.1.35"/>
    </reaction>
    <physiologicalReaction direction="left-to-right" evidence="13">
        <dbReference type="Rhea" id="RHEA:25105"/>
    </physiologicalReaction>
</comment>
<dbReference type="Pfam" id="PF08543">
    <property type="entry name" value="Phos_pyr_kin"/>
    <property type="match status" value="1"/>
</dbReference>
<accession>A0A835ZPH6</accession>
<evidence type="ECO:0000313" key="18">
    <source>
        <dbReference type="Proteomes" id="UP000664991"/>
    </source>
</evidence>
<evidence type="ECO:0000256" key="5">
    <source>
        <dbReference type="ARBA" id="ARBA00012104"/>
    </source>
</evidence>
<dbReference type="InterPro" id="IPR013749">
    <property type="entry name" value="PM/HMP-P_kinase-1"/>
</dbReference>
<dbReference type="SUPFAM" id="SSF53613">
    <property type="entry name" value="Ribokinase-like"/>
    <property type="match status" value="1"/>
</dbReference>
<keyword evidence="10" id="KW-0067">ATP-binding</keyword>
<sequence length="135" mass="15374">MEKAPCTLPEDHLLVYREKVVLVADIITPNQFEAELLTRRKIHSQDEVLEVMDKLYSMGPNTVVITSSYLLSLRGTDYLPVLGSQRTWTPDGSTVTQHIPREMHKVDTICQHWGWLRRHTLGVDAQAPQQPQGSL</sequence>
<comment type="catalytic activity">
    <reaction evidence="14">
        <text>pyridoxal + ATP = pyridoxal 5'-phosphate + ADP + H(+)</text>
        <dbReference type="Rhea" id="RHEA:10224"/>
        <dbReference type="ChEBI" id="CHEBI:15378"/>
        <dbReference type="ChEBI" id="CHEBI:17310"/>
        <dbReference type="ChEBI" id="CHEBI:30616"/>
        <dbReference type="ChEBI" id="CHEBI:456216"/>
        <dbReference type="ChEBI" id="CHEBI:597326"/>
        <dbReference type="EC" id="2.7.1.35"/>
    </reaction>
    <physiologicalReaction direction="left-to-right" evidence="14">
        <dbReference type="Rhea" id="RHEA:10225"/>
    </physiologicalReaction>
</comment>
<dbReference type="UniPathway" id="UPA01068">
    <property type="reaction ID" value="UER00298"/>
</dbReference>
<evidence type="ECO:0000256" key="12">
    <source>
        <dbReference type="ARBA" id="ARBA00045787"/>
    </source>
</evidence>
<feature type="domain" description="Pyridoxamine kinase/Phosphomethylpyrimidine kinase" evidence="16">
    <location>
        <begin position="10"/>
        <end position="70"/>
    </location>
</feature>
<evidence type="ECO:0000256" key="11">
    <source>
        <dbReference type="ARBA" id="ARBA00032808"/>
    </source>
</evidence>
<name>A0A835ZPH6_SHEEP</name>
<comment type="caution">
    <text evidence="17">The sequence shown here is derived from an EMBL/GenBank/DDBJ whole genome shotgun (WGS) entry which is preliminary data.</text>
</comment>
<evidence type="ECO:0000313" key="17">
    <source>
        <dbReference type="EMBL" id="KAG5194120.1"/>
    </source>
</evidence>
<evidence type="ECO:0000256" key="13">
    <source>
        <dbReference type="ARBA" id="ARBA00047310"/>
    </source>
</evidence>
<comment type="similarity">
    <text evidence="4">Belongs to the pyridoxine kinase family.</text>
</comment>
<dbReference type="Gene3D" id="3.40.1190.20">
    <property type="match status" value="1"/>
</dbReference>
<dbReference type="Proteomes" id="UP000664991">
    <property type="component" value="Unassembled WGS sequence"/>
</dbReference>
<organism evidence="17 18">
    <name type="scientific">Ovis aries</name>
    <name type="common">Sheep</name>
    <dbReference type="NCBI Taxonomy" id="9940"/>
    <lineage>
        <taxon>Eukaryota</taxon>
        <taxon>Metazoa</taxon>
        <taxon>Chordata</taxon>
        <taxon>Craniata</taxon>
        <taxon>Vertebrata</taxon>
        <taxon>Euteleostomi</taxon>
        <taxon>Mammalia</taxon>
        <taxon>Eutheria</taxon>
        <taxon>Laurasiatheria</taxon>
        <taxon>Artiodactyla</taxon>
        <taxon>Ruminantia</taxon>
        <taxon>Pecora</taxon>
        <taxon>Bovidae</taxon>
        <taxon>Caprinae</taxon>
        <taxon>Ovis</taxon>
    </lineage>
</organism>
<keyword evidence="9" id="KW-0418">Kinase</keyword>
<dbReference type="GO" id="GO:0005829">
    <property type="term" value="C:cytosol"/>
    <property type="evidence" value="ECO:0007669"/>
    <property type="project" value="TreeGrafter"/>
</dbReference>
<evidence type="ECO:0000256" key="3">
    <source>
        <dbReference type="ARBA" id="ARBA00005210"/>
    </source>
</evidence>
<evidence type="ECO:0000256" key="8">
    <source>
        <dbReference type="ARBA" id="ARBA00022741"/>
    </source>
</evidence>